<dbReference type="Proteomes" id="UP000232587">
    <property type="component" value="Unassembled WGS sequence"/>
</dbReference>
<sequence length="121" mass="13057">MIKFYTVRAAAIAVAATIATTAALPASAETFDADGRYQVTVNVDDGMLATPRGVNRLRQTLLRNARRTCRADVPSAAGAANYRVCMAEMTELGHRAINARAEQWAARHNQSAPLALVEKKD</sequence>
<evidence type="ECO:0000313" key="3">
    <source>
        <dbReference type="Proteomes" id="UP000232587"/>
    </source>
</evidence>
<dbReference type="EMBL" id="PHUF01000003">
    <property type="protein sequence ID" value="PKB19424.1"/>
    <property type="molecule type" value="Genomic_DNA"/>
</dbReference>
<dbReference type="InterPro" id="IPR030972">
    <property type="entry name" value="UrcA_uranyl"/>
</dbReference>
<dbReference type="RefSeq" id="WP_157812504.1">
    <property type="nucleotide sequence ID" value="NZ_PHUF01000003.1"/>
</dbReference>
<feature type="chain" id="PRO_5014677237" evidence="1">
    <location>
        <begin position="29"/>
        <end position="121"/>
    </location>
</feature>
<keyword evidence="1" id="KW-0732">Signal</keyword>
<keyword evidence="3" id="KW-1185">Reference proteome</keyword>
<dbReference type="AlphaFoldDB" id="A0A2N0HKE9"/>
<accession>A0A2N0HKE9</accession>
<proteinExistence type="predicted"/>
<protein>
    <submittedName>
        <fullName evidence="2">UrcA family protein</fullName>
    </submittedName>
</protein>
<gene>
    <name evidence="2" type="ORF">B0I00_1657</name>
</gene>
<reference evidence="2 3" key="1">
    <citation type="submission" date="2017-11" db="EMBL/GenBank/DDBJ databases">
        <title>Genomic Encyclopedia of Type Strains, Phase III (KMG-III): the genomes of soil and plant-associated and newly described type strains.</title>
        <authorList>
            <person name="Whitman W."/>
        </authorList>
    </citation>
    <scope>NUCLEOTIDE SEQUENCE [LARGE SCALE GENOMIC DNA]</scope>
    <source>
        <strain evidence="2 3">CGMCC 1.12274</strain>
    </source>
</reference>
<dbReference type="NCBIfam" id="TIGR04433">
    <property type="entry name" value="UrcA_uranyl"/>
    <property type="match status" value="1"/>
</dbReference>
<feature type="signal peptide" evidence="1">
    <location>
        <begin position="1"/>
        <end position="28"/>
    </location>
</feature>
<evidence type="ECO:0000313" key="2">
    <source>
        <dbReference type="EMBL" id="PKB19424.1"/>
    </source>
</evidence>
<name>A0A2N0HKE9_9SPHN</name>
<organism evidence="2 3">
    <name type="scientific">Novosphingobium kunmingense</name>
    <dbReference type="NCBI Taxonomy" id="1211806"/>
    <lineage>
        <taxon>Bacteria</taxon>
        <taxon>Pseudomonadati</taxon>
        <taxon>Pseudomonadota</taxon>
        <taxon>Alphaproteobacteria</taxon>
        <taxon>Sphingomonadales</taxon>
        <taxon>Sphingomonadaceae</taxon>
        <taxon>Novosphingobium</taxon>
    </lineage>
</organism>
<evidence type="ECO:0000256" key="1">
    <source>
        <dbReference type="SAM" id="SignalP"/>
    </source>
</evidence>
<comment type="caution">
    <text evidence="2">The sequence shown here is derived from an EMBL/GenBank/DDBJ whole genome shotgun (WGS) entry which is preliminary data.</text>
</comment>